<evidence type="ECO:0000313" key="1">
    <source>
        <dbReference type="EMBL" id="DAD94825.1"/>
    </source>
</evidence>
<reference evidence="1" key="1">
    <citation type="journal article" date="2021" name="Proc. Natl. Acad. Sci. U.S.A.">
        <title>A Catalog of Tens of Thousands of Viruses from Human Metagenomes Reveals Hidden Associations with Chronic Diseases.</title>
        <authorList>
            <person name="Tisza M.J."/>
            <person name="Buck C.B."/>
        </authorList>
    </citation>
    <scope>NUCLEOTIDE SEQUENCE</scope>
    <source>
        <strain evidence="1">CtiJI15</strain>
    </source>
</reference>
<accession>A0A8S5NJF9</accession>
<protein>
    <submittedName>
        <fullName evidence="1">Uncharacterized protein</fullName>
    </submittedName>
</protein>
<dbReference type="EMBL" id="BK015182">
    <property type="protein sequence ID" value="DAD94825.1"/>
    <property type="molecule type" value="Genomic_DNA"/>
</dbReference>
<name>A0A8S5NJF9_9CAUD</name>
<proteinExistence type="predicted"/>
<sequence>MSTIRNILLNKKKVVKTKLLSFYLGLYLYNF</sequence>
<organism evidence="1">
    <name type="scientific">Siphoviridae sp. ctiJI15</name>
    <dbReference type="NCBI Taxonomy" id="2826431"/>
    <lineage>
        <taxon>Viruses</taxon>
        <taxon>Duplodnaviria</taxon>
        <taxon>Heunggongvirae</taxon>
        <taxon>Uroviricota</taxon>
        <taxon>Caudoviricetes</taxon>
    </lineage>
</organism>